<evidence type="ECO:0000313" key="2">
    <source>
        <dbReference type="EMBL" id="VEH06805.1"/>
    </source>
</evidence>
<dbReference type="AlphaFoldDB" id="A0AB38VX94"/>
<evidence type="ECO:0000256" key="1">
    <source>
        <dbReference type="SAM" id="Phobius"/>
    </source>
</evidence>
<organism evidence="2 3">
    <name type="scientific">Corynebacterium kutscheri</name>
    <dbReference type="NCBI Taxonomy" id="35755"/>
    <lineage>
        <taxon>Bacteria</taxon>
        <taxon>Bacillati</taxon>
        <taxon>Actinomycetota</taxon>
        <taxon>Actinomycetes</taxon>
        <taxon>Mycobacteriales</taxon>
        <taxon>Corynebacteriaceae</taxon>
        <taxon>Corynebacterium</taxon>
    </lineage>
</organism>
<keyword evidence="1" id="KW-0472">Membrane</keyword>
<keyword evidence="1" id="KW-0812">Transmembrane</keyword>
<proteinExistence type="predicted"/>
<dbReference type="Proteomes" id="UP000271380">
    <property type="component" value="Chromosome"/>
</dbReference>
<reference evidence="2 3" key="1">
    <citation type="submission" date="2018-12" db="EMBL/GenBank/DDBJ databases">
        <authorList>
            <consortium name="Pathogen Informatics"/>
        </authorList>
    </citation>
    <scope>NUCLEOTIDE SEQUENCE [LARGE SCALE GENOMIC DNA]</scope>
    <source>
        <strain evidence="2 3">NCTC949</strain>
    </source>
</reference>
<gene>
    <name evidence="2" type="ORF">NCTC949_01315</name>
</gene>
<sequence>MQYTRWDKRHEGLVELFDDAATHIATFPIDAKGTHQVSVGDTSWSLETTPNAVHALLPDGKKYSATVAKNFSRAKVIDISLDGLAVKAINEARKDWVYTLANEEETKLGQFSGGNNGVRHSVTEFEPDGPLSDEQKVFLSQISRNTLESNLNSFSLILTISLLLLIPLVVFMLL</sequence>
<evidence type="ECO:0008006" key="4">
    <source>
        <dbReference type="Google" id="ProtNLM"/>
    </source>
</evidence>
<dbReference type="RefSeq" id="WP_126316819.1">
    <property type="nucleotide sequence ID" value="NZ_JBHOLU010000003.1"/>
</dbReference>
<accession>A0AB38VX94</accession>
<evidence type="ECO:0000313" key="3">
    <source>
        <dbReference type="Proteomes" id="UP000271380"/>
    </source>
</evidence>
<protein>
    <recommendedName>
        <fullName evidence="4">Htaa protein</fullName>
    </recommendedName>
</protein>
<feature type="transmembrane region" description="Helical" evidence="1">
    <location>
        <begin position="154"/>
        <end position="173"/>
    </location>
</feature>
<name>A0AB38VX94_9CORY</name>
<dbReference type="EMBL" id="LR134377">
    <property type="protein sequence ID" value="VEH06805.1"/>
    <property type="molecule type" value="Genomic_DNA"/>
</dbReference>
<keyword evidence="1" id="KW-1133">Transmembrane helix</keyword>